<dbReference type="AlphaFoldDB" id="A0A973VVT5"/>
<protein>
    <submittedName>
        <fullName evidence="1">Uncharacterized protein</fullName>
    </submittedName>
</protein>
<evidence type="ECO:0000313" key="1">
    <source>
        <dbReference type="EMBL" id="NVI42833.1"/>
    </source>
</evidence>
<proteinExistence type="predicted"/>
<dbReference type="RefSeq" id="WP_029085200.1">
    <property type="nucleotide sequence ID" value="NZ_CP088285.1"/>
</dbReference>
<name>A0A973VVT5_9BRAD</name>
<reference evidence="1" key="1">
    <citation type="submission" date="2020-06" db="EMBL/GenBank/DDBJ databases">
        <title>Whole Genome Sequence of Bradyrhizobium sp. Strain 1S1.</title>
        <authorList>
            <person name="Bromfield E.S.P."/>
            <person name="Cloutier S."/>
        </authorList>
    </citation>
    <scope>NUCLEOTIDE SEQUENCE [LARGE SCALE GENOMIC DNA]</scope>
    <source>
        <strain evidence="1">1S1</strain>
    </source>
</reference>
<accession>A0A973VVT5</accession>
<organism evidence="1">
    <name type="scientific">Bradyrhizobium septentrionale</name>
    <dbReference type="NCBI Taxonomy" id="1404411"/>
    <lineage>
        <taxon>Bacteria</taxon>
        <taxon>Pseudomonadati</taxon>
        <taxon>Pseudomonadota</taxon>
        <taxon>Alphaproteobacteria</taxon>
        <taxon>Hyphomicrobiales</taxon>
        <taxon>Nitrobacteraceae</taxon>
        <taxon>Bradyrhizobium</taxon>
    </lineage>
</organism>
<comment type="caution">
    <text evidence="1">The sequence shown here is derived from an EMBL/GenBank/DDBJ whole genome shotgun (WGS) entry which is preliminary data.</text>
</comment>
<dbReference type="EMBL" id="JAAOLE020000001">
    <property type="protein sequence ID" value="NVI42833.1"/>
    <property type="molecule type" value="Genomic_DNA"/>
</dbReference>
<gene>
    <name evidence="1" type="ORF">HAP48_006905</name>
</gene>
<sequence length="145" mass="15792">MSREEALEDAIAALGDWSGGTTETSVVLATIAQLMATGPPPSRPQNQKLVSPTDTHDGFVECAVMDRLKFIPAFEAAIRSSAPEKPAALREVIRQRGGPDEFAVTSTELFRLIKIIFSRRMKSIAHEWQAAARSWSLGLGAAREQ</sequence>